<dbReference type="NCBIfam" id="TIGR03141">
    <property type="entry name" value="cytochro_ccmD"/>
    <property type="match status" value="1"/>
</dbReference>
<accession>A0AAF0CE78</accession>
<sequence>MDFGSHTPYILAAYGASILVLGGLITLRVRWFRNVMKKEKNSR</sequence>
<evidence type="ECO:0000256" key="2">
    <source>
        <dbReference type="ARBA" id="ARBA00004377"/>
    </source>
</evidence>
<dbReference type="EMBL" id="CP118166">
    <property type="protein sequence ID" value="WDI30866.1"/>
    <property type="molecule type" value="Genomic_DNA"/>
</dbReference>
<name>A0AAF0CE78_9PROT</name>
<evidence type="ECO:0000256" key="5">
    <source>
        <dbReference type="ARBA" id="ARBA00022448"/>
    </source>
</evidence>
<evidence type="ECO:0000256" key="4">
    <source>
        <dbReference type="ARBA" id="ARBA00016461"/>
    </source>
</evidence>
<keyword evidence="14" id="KW-1185">Reference proteome</keyword>
<dbReference type="KEGG" id="hfl:PUV54_12970"/>
<dbReference type="GO" id="GO:0017004">
    <property type="term" value="P:cytochrome complex assembly"/>
    <property type="evidence" value="ECO:0007669"/>
    <property type="project" value="UniProtKB-KW"/>
</dbReference>
<evidence type="ECO:0000256" key="12">
    <source>
        <dbReference type="RuleBase" id="RU363101"/>
    </source>
</evidence>
<evidence type="ECO:0000313" key="13">
    <source>
        <dbReference type="EMBL" id="WDI30866.1"/>
    </source>
</evidence>
<evidence type="ECO:0000256" key="10">
    <source>
        <dbReference type="ARBA" id="ARBA00022989"/>
    </source>
</evidence>
<comment type="function">
    <text evidence="1 12">Required for the export of heme to the periplasm for the biogenesis of c-type cytochromes.</text>
</comment>
<evidence type="ECO:0000256" key="6">
    <source>
        <dbReference type="ARBA" id="ARBA00022475"/>
    </source>
</evidence>
<comment type="similarity">
    <text evidence="3 12">Belongs to the CcmD/CycX/HelD family.</text>
</comment>
<dbReference type="Pfam" id="PF04995">
    <property type="entry name" value="CcmD"/>
    <property type="match status" value="1"/>
</dbReference>
<dbReference type="InterPro" id="IPR007078">
    <property type="entry name" value="Haem_export_protD_CcmD"/>
</dbReference>
<dbReference type="GO" id="GO:0015886">
    <property type="term" value="P:heme transport"/>
    <property type="evidence" value="ECO:0007669"/>
    <property type="project" value="InterPro"/>
</dbReference>
<dbReference type="RefSeq" id="WP_274492688.1">
    <property type="nucleotide sequence ID" value="NZ_CP118166.1"/>
</dbReference>
<keyword evidence="6 12" id="KW-1003">Cell membrane</keyword>
<keyword evidence="5 12" id="KW-0813">Transport</keyword>
<keyword evidence="10 12" id="KW-1133">Transmembrane helix</keyword>
<dbReference type="GO" id="GO:0005886">
    <property type="term" value="C:plasma membrane"/>
    <property type="evidence" value="ECO:0007669"/>
    <property type="project" value="UniProtKB-SubCell"/>
</dbReference>
<keyword evidence="11 12" id="KW-0472">Membrane</keyword>
<organism evidence="13 14">
    <name type="scientific">Hyphococcus flavus</name>
    <dbReference type="NCBI Taxonomy" id="1866326"/>
    <lineage>
        <taxon>Bacteria</taxon>
        <taxon>Pseudomonadati</taxon>
        <taxon>Pseudomonadota</taxon>
        <taxon>Alphaproteobacteria</taxon>
        <taxon>Parvularculales</taxon>
        <taxon>Parvularculaceae</taxon>
        <taxon>Hyphococcus</taxon>
    </lineage>
</organism>
<gene>
    <name evidence="13" type="primary">ccmD</name>
    <name evidence="13" type="ORF">PUV54_12970</name>
</gene>
<keyword evidence="9 12" id="KW-0201">Cytochrome c-type biogenesis</keyword>
<feature type="transmembrane region" description="Helical" evidence="12">
    <location>
        <begin position="6"/>
        <end position="27"/>
    </location>
</feature>
<evidence type="ECO:0000256" key="7">
    <source>
        <dbReference type="ARBA" id="ARBA00022519"/>
    </source>
</evidence>
<keyword evidence="8 12" id="KW-0812">Transmembrane</keyword>
<evidence type="ECO:0000256" key="3">
    <source>
        <dbReference type="ARBA" id="ARBA00008741"/>
    </source>
</evidence>
<proteinExistence type="inferred from homology"/>
<evidence type="ECO:0000256" key="11">
    <source>
        <dbReference type="ARBA" id="ARBA00023136"/>
    </source>
</evidence>
<dbReference type="Proteomes" id="UP001214043">
    <property type="component" value="Chromosome"/>
</dbReference>
<evidence type="ECO:0000313" key="14">
    <source>
        <dbReference type="Proteomes" id="UP001214043"/>
    </source>
</evidence>
<keyword evidence="7 12" id="KW-0997">Cell inner membrane</keyword>
<reference evidence="13" key="1">
    <citation type="submission" date="2023-02" db="EMBL/GenBank/DDBJ databases">
        <title>Genome sequence of Hyphococcus flavus.</title>
        <authorList>
            <person name="Rong J.-C."/>
            <person name="Zhao Q."/>
            <person name="Yi M."/>
            <person name="Wu J.-Y."/>
        </authorList>
    </citation>
    <scope>NUCLEOTIDE SEQUENCE</scope>
    <source>
        <strain evidence="13">MCCC 1K03223</strain>
    </source>
</reference>
<comment type="subcellular location">
    <subcellularLocation>
        <location evidence="2 12">Cell inner membrane</location>
        <topology evidence="2 12">Single-pass membrane protein</topology>
    </subcellularLocation>
</comment>
<protein>
    <recommendedName>
        <fullName evidence="4 12">Heme exporter protein D</fullName>
    </recommendedName>
</protein>
<evidence type="ECO:0000256" key="8">
    <source>
        <dbReference type="ARBA" id="ARBA00022692"/>
    </source>
</evidence>
<evidence type="ECO:0000256" key="9">
    <source>
        <dbReference type="ARBA" id="ARBA00022748"/>
    </source>
</evidence>
<evidence type="ECO:0000256" key="1">
    <source>
        <dbReference type="ARBA" id="ARBA00002442"/>
    </source>
</evidence>
<dbReference type="AlphaFoldDB" id="A0AAF0CE78"/>